<comment type="caution">
    <text evidence="1">The sequence shown here is derived from an EMBL/GenBank/DDBJ whole genome shotgun (WGS) entry which is preliminary data.</text>
</comment>
<evidence type="ECO:0000313" key="1">
    <source>
        <dbReference type="EMBL" id="KAA6301504.1"/>
    </source>
</evidence>
<reference evidence="1 2" key="1">
    <citation type="submission" date="2019-03" db="EMBL/GenBank/DDBJ databases">
        <title>Single cell metagenomics reveals metabolic interactions within the superorganism composed of flagellate Streblomastix strix and complex community of Bacteroidetes bacteria on its surface.</title>
        <authorList>
            <person name="Treitli S.C."/>
            <person name="Kolisko M."/>
            <person name="Husnik F."/>
            <person name="Keeling P."/>
            <person name="Hampl V."/>
        </authorList>
    </citation>
    <scope>NUCLEOTIDE SEQUENCE [LARGE SCALE GENOMIC DNA]</scope>
    <source>
        <strain evidence="1">St1</strain>
    </source>
</reference>
<gene>
    <name evidence="1" type="ORF">EZS26_002378</name>
</gene>
<dbReference type="Proteomes" id="UP000324575">
    <property type="component" value="Unassembled WGS sequence"/>
</dbReference>
<name>A0A5M8NZC4_9BACT</name>
<accession>A0A5M8NZC4</accession>
<proteinExistence type="predicted"/>
<evidence type="ECO:0000313" key="2">
    <source>
        <dbReference type="Proteomes" id="UP000324575"/>
    </source>
</evidence>
<protein>
    <submittedName>
        <fullName evidence="1">Uncharacterized protein</fullName>
    </submittedName>
</protein>
<organism evidence="1 2">
    <name type="scientific">Candidatus Ordinivivax streblomastigis</name>
    <dbReference type="NCBI Taxonomy" id="2540710"/>
    <lineage>
        <taxon>Bacteria</taxon>
        <taxon>Pseudomonadati</taxon>
        <taxon>Bacteroidota</taxon>
        <taxon>Bacteroidia</taxon>
        <taxon>Bacteroidales</taxon>
        <taxon>Candidatus Ordinivivax</taxon>
    </lineage>
</organism>
<sequence length="43" mass="5276">MIFPQLTHAIQIDDLQRIIEFFQKLTILRFQILEWFSLFLLVP</sequence>
<dbReference type="EMBL" id="SNRX01000018">
    <property type="protein sequence ID" value="KAA6301504.1"/>
    <property type="molecule type" value="Genomic_DNA"/>
</dbReference>
<dbReference type="AlphaFoldDB" id="A0A5M8NZC4"/>